<dbReference type="InterPro" id="IPR051054">
    <property type="entry name" value="SorC_transcr_regulators"/>
</dbReference>
<evidence type="ECO:0000256" key="1">
    <source>
        <dbReference type="ARBA" id="ARBA00010466"/>
    </source>
</evidence>
<dbReference type="SUPFAM" id="SSF46689">
    <property type="entry name" value="Homeodomain-like"/>
    <property type="match status" value="1"/>
</dbReference>
<dbReference type="RefSeq" id="WP_090867543.1">
    <property type="nucleotide sequence ID" value="NZ_FOHE01000003.1"/>
</dbReference>
<dbReference type="OrthoDB" id="58802at2"/>
<feature type="domain" description="Sugar-binding" evidence="5">
    <location>
        <begin position="58"/>
        <end position="312"/>
    </location>
</feature>
<organism evidence="6 7">
    <name type="scientific">Oceanobacillus limi</name>
    <dbReference type="NCBI Taxonomy" id="930131"/>
    <lineage>
        <taxon>Bacteria</taxon>
        <taxon>Bacillati</taxon>
        <taxon>Bacillota</taxon>
        <taxon>Bacilli</taxon>
        <taxon>Bacillales</taxon>
        <taxon>Bacillaceae</taxon>
        <taxon>Oceanobacillus</taxon>
    </lineage>
</organism>
<evidence type="ECO:0000313" key="7">
    <source>
        <dbReference type="Proteomes" id="UP000198618"/>
    </source>
</evidence>
<keyword evidence="7" id="KW-1185">Reference proteome</keyword>
<gene>
    <name evidence="6" type="ORF">SAMN05216389_103184</name>
</gene>
<evidence type="ECO:0000313" key="6">
    <source>
        <dbReference type="EMBL" id="SES91937.1"/>
    </source>
</evidence>
<accession>A0A1I0ACI7</accession>
<evidence type="ECO:0000256" key="4">
    <source>
        <dbReference type="ARBA" id="ARBA00023163"/>
    </source>
</evidence>
<dbReference type="InterPro" id="IPR009057">
    <property type="entry name" value="Homeodomain-like_sf"/>
</dbReference>
<dbReference type="GO" id="GO:0003677">
    <property type="term" value="F:DNA binding"/>
    <property type="evidence" value="ECO:0007669"/>
    <property type="project" value="UniProtKB-KW"/>
</dbReference>
<sequence>MLSWEDRRLIVKVAMLYYFEGWTQAEIAAKYNVSRPVISKLINSAKKEGIVEIYIKDETFHTVELEQKLIKKFGLKEVIVVSTAGFAPEMAKRQLGKTGASYIANHTNHVEKLGISWGSTLLSLVEEYPYEHKKGTHVVPIVGGMGSEDVHLHSNQLAFNLAQKMNTSCSYLYAPAMVESYELKERLIETKDIAHVLEEAKNVDMAVVGIGNPFKGATMEQIGYLTQEDLTSLRKSGAVGDISSRFYDAVGNELDHPLNQRVIGLDLKDIKAIPEVVGIVEGSYKLESIEAALQGGYLDVLITDDRTAQELVESQTYK</sequence>
<reference evidence="6 7" key="1">
    <citation type="submission" date="2016-10" db="EMBL/GenBank/DDBJ databases">
        <authorList>
            <person name="de Groot N.N."/>
        </authorList>
    </citation>
    <scope>NUCLEOTIDE SEQUENCE [LARGE SCALE GENOMIC DNA]</scope>
    <source>
        <strain evidence="6 7">IBRC-M 10780</strain>
    </source>
</reference>
<keyword evidence="3 6" id="KW-0238">DNA-binding</keyword>
<protein>
    <submittedName>
        <fullName evidence="6">DNA-binding transcriptional regulator LsrR, DeoR family</fullName>
    </submittedName>
</protein>
<dbReference type="Gene3D" id="1.10.10.60">
    <property type="entry name" value="Homeodomain-like"/>
    <property type="match status" value="1"/>
</dbReference>
<dbReference type="STRING" id="930131.SAMN05216389_103184"/>
<dbReference type="Proteomes" id="UP000198618">
    <property type="component" value="Unassembled WGS sequence"/>
</dbReference>
<keyword evidence="2" id="KW-0805">Transcription regulation</keyword>
<dbReference type="SUPFAM" id="SSF100950">
    <property type="entry name" value="NagB/RpiA/CoA transferase-like"/>
    <property type="match status" value="1"/>
</dbReference>
<dbReference type="GO" id="GO:0030246">
    <property type="term" value="F:carbohydrate binding"/>
    <property type="evidence" value="ECO:0007669"/>
    <property type="project" value="InterPro"/>
</dbReference>
<keyword evidence="4" id="KW-0804">Transcription</keyword>
<dbReference type="PANTHER" id="PTHR34294:SF12">
    <property type="entry name" value="SUGAR-BINDING TRANSCRIPTIONAL REGULATOR"/>
    <property type="match status" value="1"/>
</dbReference>
<dbReference type="Pfam" id="PF04198">
    <property type="entry name" value="Sugar-bind"/>
    <property type="match status" value="1"/>
</dbReference>
<dbReference type="PANTHER" id="PTHR34294">
    <property type="entry name" value="TRANSCRIPTIONAL REGULATOR-RELATED"/>
    <property type="match status" value="1"/>
</dbReference>
<proteinExistence type="inferred from homology"/>
<evidence type="ECO:0000256" key="3">
    <source>
        <dbReference type="ARBA" id="ARBA00023125"/>
    </source>
</evidence>
<evidence type="ECO:0000259" key="5">
    <source>
        <dbReference type="Pfam" id="PF04198"/>
    </source>
</evidence>
<dbReference type="Gene3D" id="3.40.50.1360">
    <property type="match status" value="1"/>
</dbReference>
<dbReference type="InterPro" id="IPR007324">
    <property type="entry name" value="Sugar-bd_dom_put"/>
</dbReference>
<name>A0A1I0ACI7_9BACI</name>
<comment type="similarity">
    <text evidence="1">Belongs to the SorC transcriptional regulatory family.</text>
</comment>
<evidence type="ECO:0000256" key="2">
    <source>
        <dbReference type="ARBA" id="ARBA00023015"/>
    </source>
</evidence>
<dbReference type="EMBL" id="FOHE01000003">
    <property type="protein sequence ID" value="SES91937.1"/>
    <property type="molecule type" value="Genomic_DNA"/>
</dbReference>
<dbReference type="InterPro" id="IPR037171">
    <property type="entry name" value="NagB/RpiA_transferase-like"/>
</dbReference>
<dbReference type="AlphaFoldDB" id="A0A1I0ACI7"/>